<dbReference type="CDD" id="cd00195">
    <property type="entry name" value="UBCc_UEV"/>
    <property type="match status" value="1"/>
</dbReference>
<protein>
    <submittedName>
        <fullName evidence="3">Oidioi.mRNA.OKI2018_I69.PAR.g11704.t1.cds</fullName>
    </submittedName>
</protein>
<dbReference type="SUPFAM" id="SSF54495">
    <property type="entry name" value="UBC-like"/>
    <property type="match status" value="1"/>
</dbReference>
<organism evidence="3 4">
    <name type="scientific">Oikopleura dioica</name>
    <name type="common">Tunicate</name>
    <dbReference type="NCBI Taxonomy" id="34765"/>
    <lineage>
        <taxon>Eukaryota</taxon>
        <taxon>Metazoa</taxon>
        <taxon>Chordata</taxon>
        <taxon>Tunicata</taxon>
        <taxon>Appendicularia</taxon>
        <taxon>Copelata</taxon>
        <taxon>Oikopleuridae</taxon>
        <taxon>Oikopleura</taxon>
    </lineage>
</organism>
<keyword evidence="2" id="KW-1133">Transmembrane helix</keyword>
<accession>A0ABN7RWZ5</accession>
<keyword evidence="4" id="KW-1185">Reference proteome</keyword>
<gene>
    <name evidence="3" type="ORF">OKIOD_LOCUS3262</name>
</gene>
<feature type="transmembrane region" description="Helical" evidence="2">
    <location>
        <begin position="109"/>
        <end position="128"/>
    </location>
</feature>
<keyword evidence="2" id="KW-0812">Transmembrane</keyword>
<dbReference type="Gene3D" id="3.10.110.10">
    <property type="entry name" value="Ubiquitin Conjugating Enzyme"/>
    <property type="match status" value="1"/>
</dbReference>
<dbReference type="EMBL" id="OU015568">
    <property type="protein sequence ID" value="CAG5088018.1"/>
    <property type="molecule type" value="Genomic_DNA"/>
</dbReference>
<dbReference type="InterPro" id="IPR016135">
    <property type="entry name" value="UBQ-conjugating_enzyme/RWD"/>
</dbReference>
<keyword evidence="2" id="KW-0472">Membrane</keyword>
<reference evidence="3 4" key="1">
    <citation type="submission" date="2021-04" db="EMBL/GenBank/DDBJ databases">
        <authorList>
            <person name="Bliznina A."/>
        </authorList>
    </citation>
    <scope>NUCLEOTIDE SEQUENCE [LARGE SCALE GENOMIC DNA]</scope>
</reference>
<evidence type="ECO:0000256" key="1">
    <source>
        <dbReference type="SAM" id="Coils"/>
    </source>
</evidence>
<dbReference type="Proteomes" id="UP001158576">
    <property type="component" value="Chromosome PAR"/>
</dbReference>
<proteinExistence type="predicted"/>
<evidence type="ECO:0000256" key="2">
    <source>
        <dbReference type="SAM" id="Phobius"/>
    </source>
</evidence>
<keyword evidence="1" id="KW-0175">Coiled coil</keyword>
<evidence type="ECO:0000313" key="4">
    <source>
        <dbReference type="Proteomes" id="UP001158576"/>
    </source>
</evidence>
<sequence length="236" mass="27645">MVDKRMKRRLEIEWKELQKHLQQFCEGKDPITVKQLAPELWKVSFLGPKQPLKRVPQKGPLPKKDRSINFNIEFPEDWPCKPPLMYSTDREDYPYLLPGNHAPFDILKANYAAAMTILFPILGIYFLINGNIATESNAAVQQKDNRRQPKQARATQFIPLPSCAYDALRKIYADNQVMVVVCNSFQMTVEQRKKRKELAEVDQKIEEQRKRKLSIEENIRECQAKRENIEETRTSL</sequence>
<name>A0ABN7RWZ5_OIKDI</name>
<feature type="coiled-coil region" evidence="1">
    <location>
        <begin position="191"/>
        <end position="232"/>
    </location>
</feature>
<evidence type="ECO:0000313" key="3">
    <source>
        <dbReference type="EMBL" id="CAG5088018.1"/>
    </source>
</evidence>